<dbReference type="SUPFAM" id="SSF51730">
    <property type="entry name" value="FAD-linked oxidoreductase"/>
    <property type="match status" value="1"/>
</dbReference>
<dbReference type="NCBIfam" id="TIGR00676">
    <property type="entry name" value="fadh2"/>
    <property type="match status" value="1"/>
</dbReference>
<dbReference type="UniPathway" id="UPA00193"/>
<protein>
    <recommendedName>
        <fullName evidence="12">Methylenetetrahydrofolate reductase</fullName>
        <ecNumber evidence="12">1.5.1.54</ecNumber>
    </recommendedName>
</protein>
<keyword evidence="14" id="KW-1185">Reference proteome</keyword>
<evidence type="ECO:0000256" key="4">
    <source>
        <dbReference type="ARBA" id="ARBA00022605"/>
    </source>
</evidence>
<evidence type="ECO:0000256" key="12">
    <source>
        <dbReference type="RuleBase" id="RU003862"/>
    </source>
</evidence>
<evidence type="ECO:0000256" key="10">
    <source>
        <dbReference type="ARBA" id="ARBA00034478"/>
    </source>
</evidence>
<proteinExistence type="inferred from homology"/>
<dbReference type="PANTHER" id="PTHR45754:SF3">
    <property type="entry name" value="METHYLENETETRAHYDROFOLATE REDUCTASE (NADPH)"/>
    <property type="match status" value="1"/>
</dbReference>
<evidence type="ECO:0000256" key="3">
    <source>
        <dbReference type="ARBA" id="ARBA00006743"/>
    </source>
</evidence>
<dbReference type="CDD" id="cd00537">
    <property type="entry name" value="MTHFR"/>
    <property type="match status" value="1"/>
</dbReference>
<dbReference type="GO" id="GO:0071949">
    <property type="term" value="F:FAD binding"/>
    <property type="evidence" value="ECO:0007669"/>
    <property type="project" value="TreeGrafter"/>
</dbReference>
<evidence type="ECO:0000256" key="2">
    <source>
        <dbReference type="ARBA" id="ARBA00004777"/>
    </source>
</evidence>
<dbReference type="GO" id="GO:0035999">
    <property type="term" value="P:tetrahydrofolate interconversion"/>
    <property type="evidence" value="ECO:0007669"/>
    <property type="project" value="UniProtKB-UniPathway"/>
</dbReference>
<keyword evidence="5 12" id="KW-0285">Flavoprotein</keyword>
<dbReference type="AlphaFoldDB" id="A0A8J3AJA8"/>
<comment type="pathway">
    <text evidence="2 12">One-carbon metabolism; tetrahydrofolate interconversion.</text>
</comment>
<dbReference type="Proteomes" id="UP000619536">
    <property type="component" value="Unassembled WGS sequence"/>
</dbReference>
<reference evidence="13" key="1">
    <citation type="journal article" date="2014" name="Int. J. Syst. Evol. Microbiol.">
        <title>Complete genome sequence of Corynebacterium casei LMG S-19264T (=DSM 44701T), isolated from a smear-ripened cheese.</title>
        <authorList>
            <consortium name="US DOE Joint Genome Institute (JGI-PGF)"/>
            <person name="Walter F."/>
            <person name="Albersmeier A."/>
            <person name="Kalinowski J."/>
            <person name="Ruckert C."/>
        </authorList>
    </citation>
    <scope>NUCLEOTIDE SEQUENCE</scope>
    <source>
        <strain evidence="13">CCM 8606</strain>
    </source>
</reference>
<evidence type="ECO:0000313" key="14">
    <source>
        <dbReference type="Proteomes" id="UP000619536"/>
    </source>
</evidence>
<keyword evidence="7 12" id="KW-0560">Oxidoreductase</keyword>
<comment type="similarity">
    <text evidence="3 12">Belongs to the methylenetetrahydrofolate reductase family.</text>
</comment>
<evidence type="ECO:0000256" key="9">
    <source>
        <dbReference type="ARBA" id="ARBA00023167"/>
    </source>
</evidence>
<name>A0A8J3AJA8_9BIFI</name>
<organism evidence="13 14">
    <name type="scientific">Galliscardovia ingluviei</name>
    <dbReference type="NCBI Taxonomy" id="1769422"/>
    <lineage>
        <taxon>Bacteria</taxon>
        <taxon>Bacillati</taxon>
        <taxon>Actinomycetota</taxon>
        <taxon>Actinomycetes</taxon>
        <taxon>Bifidobacteriales</taxon>
        <taxon>Bifidobacteriaceae</taxon>
        <taxon>Galliscardovia</taxon>
    </lineage>
</organism>
<evidence type="ECO:0000256" key="5">
    <source>
        <dbReference type="ARBA" id="ARBA00022630"/>
    </source>
</evidence>
<evidence type="ECO:0000256" key="8">
    <source>
        <dbReference type="ARBA" id="ARBA00023027"/>
    </source>
</evidence>
<dbReference type="Gene3D" id="3.20.20.220">
    <property type="match status" value="1"/>
</dbReference>
<keyword evidence="6 12" id="KW-0274">FAD</keyword>
<comment type="caution">
    <text evidence="13">The sequence shown here is derived from an EMBL/GenBank/DDBJ whole genome shotgun (WGS) entry which is preliminary data.</text>
</comment>
<dbReference type="GO" id="GO:0005829">
    <property type="term" value="C:cytosol"/>
    <property type="evidence" value="ECO:0007669"/>
    <property type="project" value="InterPro"/>
</dbReference>
<dbReference type="EMBL" id="BMDH01000003">
    <property type="protein sequence ID" value="GGI14774.1"/>
    <property type="molecule type" value="Genomic_DNA"/>
</dbReference>
<dbReference type="InterPro" id="IPR003171">
    <property type="entry name" value="Mehydrof_redctse-like"/>
</dbReference>
<dbReference type="GO" id="GO:0106312">
    <property type="term" value="F:methylenetetrahydrofolate reductase (NADH) activity"/>
    <property type="evidence" value="ECO:0007669"/>
    <property type="project" value="UniProtKB-EC"/>
</dbReference>
<dbReference type="PANTHER" id="PTHR45754">
    <property type="entry name" value="METHYLENETETRAHYDROFOLATE REDUCTASE"/>
    <property type="match status" value="1"/>
</dbReference>
<keyword evidence="8" id="KW-0520">NAD</keyword>
<dbReference type="InterPro" id="IPR004620">
    <property type="entry name" value="MTHF_reductase_bac"/>
</dbReference>
<comment type="pathway">
    <text evidence="10">Amino-acid biosynthesis; L-methionine biosynthesis via de novo pathway.</text>
</comment>
<keyword evidence="4" id="KW-0028">Amino-acid biosynthesis</keyword>
<dbReference type="EC" id="1.5.1.54" evidence="12"/>
<evidence type="ECO:0000256" key="7">
    <source>
        <dbReference type="ARBA" id="ARBA00023002"/>
    </source>
</evidence>
<evidence type="ECO:0000256" key="1">
    <source>
        <dbReference type="ARBA" id="ARBA00001974"/>
    </source>
</evidence>
<dbReference type="GO" id="GO:0009086">
    <property type="term" value="P:methionine biosynthetic process"/>
    <property type="evidence" value="ECO:0007669"/>
    <property type="project" value="UniProtKB-KW"/>
</dbReference>
<evidence type="ECO:0000256" key="11">
    <source>
        <dbReference type="ARBA" id="ARBA00048628"/>
    </source>
</evidence>
<sequence>MFSLEIFPPKASSPVGTLYDTLDGLEGVKPSFISVTYGTGSDTDLLRTARITHTIKHEYGIDSVAHLTALYASREQIDRTVDAYVEAGVSAVLALRGDERAGIEPTGQFQYASDLVSYIAQRYPQLAIYGACYPEGHPQSISIQEDVDHLKFKVDSGVSHLISQLFFDNNDFYRFLERTQKAGINVPIHAGIMPIIQAQSAYRMTHICRSRIPARVQRLLDRWHDNPQALAQAGIVYASEQIADLRAQGVEHIHLYTMNRPCIARKIWQNIHDFM</sequence>
<comment type="catalytic activity">
    <reaction evidence="11">
        <text>(6S)-5-methyl-5,6,7,8-tetrahydrofolate + NAD(+) = (6R)-5,10-methylene-5,6,7,8-tetrahydrofolate + NADH + H(+)</text>
        <dbReference type="Rhea" id="RHEA:19821"/>
        <dbReference type="ChEBI" id="CHEBI:15378"/>
        <dbReference type="ChEBI" id="CHEBI:15636"/>
        <dbReference type="ChEBI" id="CHEBI:18608"/>
        <dbReference type="ChEBI" id="CHEBI:57540"/>
        <dbReference type="ChEBI" id="CHEBI:57945"/>
        <dbReference type="EC" id="1.5.1.54"/>
    </reaction>
    <physiologicalReaction direction="right-to-left" evidence="11">
        <dbReference type="Rhea" id="RHEA:19823"/>
    </physiologicalReaction>
</comment>
<accession>A0A8J3AJA8</accession>
<dbReference type="InterPro" id="IPR029041">
    <property type="entry name" value="FAD-linked_oxidoreductase-like"/>
</dbReference>
<evidence type="ECO:0000256" key="6">
    <source>
        <dbReference type="ARBA" id="ARBA00022827"/>
    </source>
</evidence>
<keyword evidence="9" id="KW-0486">Methionine biosynthesis</keyword>
<evidence type="ECO:0000313" key="13">
    <source>
        <dbReference type="EMBL" id="GGI14774.1"/>
    </source>
</evidence>
<gene>
    <name evidence="13" type="primary">metF</name>
    <name evidence="13" type="ORF">GCM10007377_12600</name>
</gene>
<dbReference type="Pfam" id="PF02219">
    <property type="entry name" value="MTHFR"/>
    <property type="match status" value="1"/>
</dbReference>
<dbReference type="RefSeq" id="WP_188355428.1">
    <property type="nucleotide sequence ID" value="NZ_BMDH01000003.1"/>
</dbReference>
<reference evidence="13" key="2">
    <citation type="submission" date="2020-09" db="EMBL/GenBank/DDBJ databases">
        <authorList>
            <person name="Sun Q."/>
            <person name="Sedlacek I."/>
        </authorList>
    </citation>
    <scope>NUCLEOTIDE SEQUENCE</scope>
    <source>
        <strain evidence="13">CCM 8606</strain>
    </source>
</reference>
<comment type="cofactor">
    <cofactor evidence="1 12">
        <name>FAD</name>
        <dbReference type="ChEBI" id="CHEBI:57692"/>
    </cofactor>
</comment>